<evidence type="ECO:0000313" key="3">
    <source>
        <dbReference type="Proteomes" id="UP000225277"/>
    </source>
</evidence>
<dbReference type="GeneID" id="35601513"/>
<name>A0A2D3VA50_9PEZI</name>
<feature type="chain" id="PRO_5013750058" evidence="1">
    <location>
        <begin position="20"/>
        <end position="201"/>
    </location>
</feature>
<dbReference type="RefSeq" id="XP_023627405.1">
    <property type="nucleotide sequence ID" value="XM_023771637.1"/>
</dbReference>
<sequence length="201" mass="21851">MLFLRTFTLLAAVAGLTNAQKKRARKITFDGPAYANAPTPALLGPDSGIPVGNAGALNFFNFTVVNVASNQVQLFDPNTRPNIAIITGPARGGKKFAKIEKKEGFPNFELDSLYFRCARKLSAVYVPIDCTLLLSYPSIAGQLDSNRDSEIAVTSRAMQFEEFAFGEVSYVRFGVSVPKDILAELATNEVSVFFDTIKVKA</sequence>
<keyword evidence="1" id="KW-0732">Signal</keyword>
<organism evidence="2 3">
    <name type="scientific">Ramularia collo-cygni</name>
    <dbReference type="NCBI Taxonomy" id="112498"/>
    <lineage>
        <taxon>Eukaryota</taxon>
        <taxon>Fungi</taxon>
        <taxon>Dikarya</taxon>
        <taxon>Ascomycota</taxon>
        <taxon>Pezizomycotina</taxon>
        <taxon>Dothideomycetes</taxon>
        <taxon>Dothideomycetidae</taxon>
        <taxon>Mycosphaerellales</taxon>
        <taxon>Mycosphaerellaceae</taxon>
        <taxon>Ramularia</taxon>
    </lineage>
</organism>
<accession>A0A2D3VA50</accession>
<feature type="signal peptide" evidence="1">
    <location>
        <begin position="1"/>
        <end position="19"/>
    </location>
</feature>
<gene>
    <name evidence="2" type="ORF">RCC_06376</name>
</gene>
<protein>
    <submittedName>
        <fullName evidence="2">Uncharacterized protein</fullName>
    </submittedName>
</protein>
<dbReference type="Proteomes" id="UP000225277">
    <property type="component" value="Unassembled WGS sequence"/>
</dbReference>
<dbReference type="EMBL" id="FJUY01000009">
    <property type="protein sequence ID" value="CZT20516.1"/>
    <property type="molecule type" value="Genomic_DNA"/>
</dbReference>
<keyword evidence="3" id="KW-1185">Reference proteome</keyword>
<reference evidence="2 3" key="1">
    <citation type="submission" date="2016-03" db="EMBL/GenBank/DDBJ databases">
        <authorList>
            <person name="Ploux O."/>
        </authorList>
    </citation>
    <scope>NUCLEOTIDE SEQUENCE [LARGE SCALE GENOMIC DNA]</scope>
    <source>
        <strain evidence="2 3">URUG2</strain>
    </source>
</reference>
<evidence type="ECO:0000313" key="2">
    <source>
        <dbReference type="EMBL" id="CZT20516.1"/>
    </source>
</evidence>
<dbReference type="AlphaFoldDB" id="A0A2D3VA50"/>
<proteinExistence type="predicted"/>
<evidence type="ECO:0000256" key="1">
    <source>
        <dbReference type="SAM" id="SignalP"/>
    </source>
</evidence>